<keyword evidence="2" id="KW-1185">Reference proteome</keyword>
<proteinExistence type="predicted"/>
<organism evidence="1 2">
    <name type="scientific">Methylobacterium symbioticum</name>
    <dbReference type="NCBI Taxonomy" id="2584084"/>
    <lineage>
        <taxon>Bacteria</taxon>
        <taxon>Pseudomonadati</taxon>
        <taxon>Pseudomonadota</taxon>
        <taxon>Alphaproteobacteria</taxon>
        <taxon>Hyphomicrobiales</taxon>
        <taxon>Methylobacteriaceae</taxon>
        <taxon>Methylobacterium</taxon>
    </lineage>
</organism>
<evidence type="ECO:0000313" key="1">
    <source>
        <dbReference type="EMBL" id="VUD73927.1"/>
    </source>
</evidence>
<accession>A0A509EHS3</accession>
<sequence length="99" mass="10831">MTAASNRPSAATLARYPIPIELISALFRADETEFDRLITGMPEYGRARIAAYCVERERLQPLGLRIARTCEEGVLVRVAGPAAGASLFTQSRLREATAH</sequence>
<dbReference type="RefSeq" id="WP_142585121.1">
    <property type="nucleotide sequence ID" value="NZ_CABFPH010000092.1"/>
</dbReference>
<dbReference type="Proteomes" id="UP000410984">
    <property type="component" value="Unassembled WGS sequence"/>
</dbReference>
<gene>
    <name evidence="1" type="ORF">MET9862_04549</name>
</gene>
<dbReference type="EMBL" id="CABFPH010000092">
    <property type="protein sequence ID" value="VUD73927.1"/>
    <property type="molecule type" value="Genomic_DNA"/>
</dbReference>
<dbReference type="AlphaFoldDB" id="A0A509EHS3"/>
<dbReference type="OrthoDB" id="8138968at2"/>
<reference evidence="1 2" key="1">
    <citation type="submission" date="2019-06" db="EMBL/GenBank/DDBJ databases">
        <authorList>
            <person name="Rodrigo-Torres L."/>
            <person name="Arahal R. D."/>
            <person name="Lucena T."/>
        </authorList>
    </citation>
    <scope>NUCLEOTIDE SEQUENCE [LARGE SCALE GENOMIC DNA]</scope>
    <source>
        <strain evidence="1 2">SB0023/3</strain>
    </source>
</reference>
<evidence type="ECO:0000313" key="2">
    <source>
        <dbReference type="Proteomes" id="UP000410984"/>
    </source>
</evidence>
<name>A0A509EHS3_9HYPH</name>
<protein>
    <submittedName>
        <fullName evidence="1">Uncharacterized protein</fullName>
    </submittedName>
</protein>